<proteinExistence type="predicted"/>
<feature type="domain" description="PAC" evidence="3">
    <location>
        <begin position="218"/>
        <end position="269"/>
    </location>
</feature>
<feature type="domain" description="PAS" evidence="2">
    <location>
        <begin position="146"/>
        <end position="215"/>
    </location>
</feature>
<dbReference type="PANTHER" id="PTHR44757">
    <property type="entry name" value="DIGUANYLATE CYCLASE DGCP"/>
    <property type="match status" value="1"/>
</dbReference>
<dbReference type="InterPro" id="IPR000160">
    <property type="entry name" value="GGDEF_dom"/>
</dbReference>
<name>A0ABW3LQG0_9BACI</name>
<reference evidence="6" key="1">
    <citation type="journal article" date="2019" name="Int. J. Syst. Evol. Microbiol.">
        <title>The Global Catalogue of Microorganisms (GCM) 10K type strain sequencing project: providing services to taxonomists for standard genome sequencing and annotation.</title>
        <authorList>
            <consortium name="The Broad Institute Genomics Platform"/>
            <consortium name="The Broad Institute Genome Sequencing Center for Infectious Disease"/>
            <person name="Wu L."/>
            <person name="Ma J."/>
        </authorList>
    </citation>
    <scope>NUCLEOTIDE SEQUENCE [LARGE SCALE GENOMIC DNA]</scope>
    <source>
        <strain evidence="6">CCUG 56754</strain>
    </source>
</reference>
<evidence type="ECO:0000259" key="4">
    <source>
        <dbReference type="PROSITE" id="PS50887"/>
    </source>
</evidence>
<feature type="domain" description="GGDEF" evidence="4">
    <location>
        <begin position="553"/>
        <end position="685"/>
    </location>
</feature>
<protein>
    <submittedName>
        <fullName evidence="5">PAS domain S-box protein</fullName>
    </submittedName>
</protein>
<feature type="coiled-coil region" evidence="1">
    <location>
        <begin position="126"/>
        <end position="156"/>
    </location>
</feature>
<dbReference type="InterPro" id="IPR013656">
    <property type="entry name" value="PAS_4"/>
</dbReference>
<dbReference type="SMART" id="SM00091">
    <property type="entry name" value="PAS"/>
    <property type="match status" value="4"/>
</dbReference>
<dbReference type="SUPFAM" id="SSF55785">
    <property type="entry name" value="PYP-like sensor domain (PAS domain)"/>
    <property type="match status" value="4"/>
</dbReference>
<dbReference type="Pfam" id="PF13426">
    <property type="entry name" value="PAS_9"/>
    <property type="match status" value="3"/>
</dbReference>
<dbReference type="Gene3D" id="3.30.70.270">
    <property type="match status" value="1"/>
</dbReference>
<dbReference type="InterPro" id="IPR001610">
    <property type="entry name" value="PAC"/>
</dbReference>
<dbReference type="SMART" id="SM00086">
    <property type="entry name" value="PAC"/>
    <property type="match status" value="4"/>
</dbReference>
<keyword evidence="6" id="KW-1185">Reference proteome</keyword>
<evidence type="ECO:0000259" key="3">
    <source>
        <dbReference type="PROSITE" id="PS50113"/>
    </source>
</evidence>
<dbReference type="InterPro" id="IPR029787">
    <property type="entry name" value="Nucleotide_cyclase"/>
</dbReference>
<comment type="caution">
    <text evidence="5">The sequence shown here is derived from an EMBL/GenBank/DDBJ whole genome shotgun (WGS) entry which is preliminary data.</text>
</comment>
<dbReference type="Pfam" id="PF08448">
    <property type="entry name" value="PAS_4"/>
    <property type="match status" value="1"/>
</dbReference>
<sequence length="687" mass="78520">MQQFLDKLGRDLEAIESMFNTIEDLLFIMNFDGNSFRYEYVNLPGLNMLNVGREEVIGSKIEDIMSSKVANNLIANYHQVIQTKERVNFEETIESNNGEFVGETSLNPILTNDGECEYILAIVRDVTERRHNEQELSDTKEQLERKQKRLHSLVSQNDDAVFELDLNGNFKKINDSVTRITAYEEKELLGNSFSILVEGNSEDVKEHFNQVIEGETHQELEVSVYHRDGHVLLLQVRTIPVIIDGILEGVYGIAKDITKEKEMENELNEVKSQLELAWDNTMDAIFLIAQDGSVLTANPTFEKTFGYHEQEIKGIATPPIFPVHEIPGQQPFLDRLHKGETITNRPVQRLTKDGQMLDILASYRPINKDNVLAVAMYRDVTDRNLILKQLEESEKRYRKMIELSPDAIVIHKNRKVIYMNKAGIELLGISDVNKIIGKSIWPFVHPDERGWIDDVAAKLENEVELDSMGFSPIKEKLIHSNGNVIHTEVTAAPIELNGEIAIQAIFRDISERIKQEEQLAFMAFHDPLTGLKNRRSFLDQLEESIKSANNKHEEMAVMYLDMDEFKSVNDEFGHEVGDELLIEFAKRLKENVRDYDTICRIGGDEFLILLENITDQQCVTDIADRVHDASQEPYIIKNNVINVTTSIGISFYPDDGITAKMLIHHADEAMYLGKKEGNRFSVYSPCN</sequence>
<dbReference type="Gene3D" id="3.30.450.20">
    <property type="entry name" value="PAS domain"/>
    <property type="match status" value="4"/>
</dbReference>
<feature type="domain" description="PAS" evidence="2">
    <location>
        <begin position="270"/>
        <end position="314"/>
    </location>
</feature>
<dbReference type="InterPro" id="IPR000700">
    <property type="entry name" value="PAS-assoc_C"/>
</dbReference>
<dbReference type="EMBL" id="JBHTKJ010000076">
    <property type="protein sequence ID" value="MFD1040665.1"/>
    <property type="molecule type" value="Genomic_DNA"/>
</dbReference>
<dbReference type="Pfam" id="PF00990">
    <property type="entry name" value="GGDEF"/>
    <property type="match status" value="1"/>
</dbReference>
<dbReference type="InterPro" id="IPR000014">
    <property type="entry name" value="PAS"/>
</dbReference>
<feature type="domain" description="PAS" evidence="2">
    <location>
        <begin position="393"/>
        <end position="466"/>
    </location>
</feature>
<dbReference type="NCBIfam" id="TIGR00229">
    <property type="entry name" value="sensory_box"/>
    <property type="match status" value="4"/>
</dbReference>
<dbReference type="PROSITE" id="PS50112">
    <property type="entry name" value="PAS"/>
    <property type="match status" value="4"/>
</dbReference>
<dbReference type="RefSeq" id="WP_390364969.1">
    <property type="nucleotide sequence ID" value="NZ_JBHTKJ010000076.1"/>
</dbReference>
<dbReference type="InterPro" id="IPR035965">
    <property type="entry name" value="PAS-like_dom_sf"/>
</dbReference>
<dbReference type="CDD" id="cd01949">
    <property type="entry name" value="GGDEF"/>
    <property type="match status" value="1"/>
</dbReference>
<dbReference type="CDD" id="cd00130">
    <property type="entry name" value="PAS"/>
    <property type="match status" value="4"/>
</dbReference>
<feature type="domain" description="PAC" evidence="3">
    <location>
        <begin position="87"/>
        <end position="138"/>
    </location>
</feature>
<dbReference type="PROSITE" id="PS50113">
    <property type="entry name" value="PAC"/>
    <property type="match status" value="2"/>
</dbReference>
<accession>A0ABW3LQG0</accession>
<evidence type="ECO:0000313" key="5">
    <source>
        <dbReference type="EMBL" id="MFD1040665.1"/>
    </source>
</evidence>
<dbReference type="PANTHER" id="PTHR44757:SF2">
    <property type="entry name" value="BIOFILM ARCHITECTURE MAINTENANCE PROTEIN MBAA"/>
    <property type="match status" value="1"/>
</dbReference>
<evidence type="ECO:0000256" key="1">
    <source>
        <dbReference type="SAM" id="Coils"/>
    </source>
</evidence>
<dbReference type="NCBIfam" id="TIGR00254">
    <property type="entry name" value="GGDEF"/>
    <property type="match status" value="1"/>
</dbReference>
<dbReference type="SMART" id="SM00267">
    <property type="entry name" value="GGDEF"/>
    <property type="match status" value="1"/>
</dbReference>
<feature type="coiled-coil region" evidence="1">
    <location>
        <begin position="531"/>
        <end position="558"/>
    </location>
</feature>
<evidence type="ECO:0000313" key="6">
    <source>
        <dbReference type="Proteomes" id="UP001597040"/>
    </source>
</evidence>
<gene>
    <name evidence="5" type="ORF">ACFQ3N_20085</name>
</gene>
<keyword evidence="1" id="KW-0175">Coiled coil</keyword>
<dbReference type="InterPro" id="IPR043128">
    <property type="entry name" value="Rev_trsase/Diguanyl_cyclase"/>
</dbReference>
<feature type="domain" description="PAS" evidence="2">
    <location>
        <begin position="11"/>
        <end position="84"/>
    </location>
</feature>
<dbReference type="InterPro" id="IPR052155">
    <property type="entry name" value="Biofilm_reg_signaling"/>
</dbReference>
<dbReference type="PROSITE" id="PS50887">
    <property type="entry name" value="GGDEF"/>
    <property type="match status" value="1"/>
</dbReference>
<organism evidence="5 6">
    <name type="scientific">Virgibacillus byunsanensis</name>
    <dbReference type="NCBI Taxonomy" id="570945"/>
    <lineage>
        <taxon>Bacteria</taxon>
        <taxon>Bacillati</taxon>
        <taxon>Bacillota</taxon>
        <taxon>Bacilli</taxon>
        <taxon>Bacillales</taxon>
        <taxon>Bacillaceae</taxon>
        <taxon>Virgibacillus</taxon>
    </lineage>
</organism>
<dbReference type="SUPFAM" id="SSF55073">
    <property type="entry name" value="Nucleotide cyclase"/>
    <property type="match status" value="1"/>
</dbReference>
<evidence type="ECO:0000259" key="2">
    <source>
        <dbReference type="PROSITE" id="PS50112"/>
    </source>
</evidence>
<dbReference type="Proteomes" id="UP001597040">
    <property type="component" value="Unassembled WGS sequence"/>
</dbReference>